<reference evidence="3" key="1">
    <citation type="submission" date="2025-08" db="UniProtKB">
        <authorList>
            <consortium name="RefSeq"/>
        </authorList>
    </citation>
    <scope>IDENTIFICATION</scope>
    <source>
        <tissue evidence="3">Whole larval tissue</tissue>
    </source>
</reference>
<gene>
    <name evidence="3" type="primary">LOC118277297</name>
</gene>
<dbReference type="Pfam" id="PF13843">
    <property type="entry name" value="DDE_Tnp_1_7"/>
    <property type="match status" value="1"/>
</dbReference>
<sequence length="317" mass="36661">MVKKFFADKGIQCLDWPGNSPDINPIENLWSICITRLRTMDCTTKTKLIESVIAVCFSKKYHRVQINLHKGVVSPLLNKGHTLVMDNFYNSPLLARTLKTQKTDVMGTIRLNREFVPDSLRSKNKSNMRTGEVAFSQTRDLTISAWKDGNVVTLISTYHPVEVSGKEKYGYSKYKPKVVLDYNLSMGGVDKKDQLLQAFPIERVRNINWYKKLFRRLLNVSIHNAFVMFPKPSLMAQRQFRVLLADEIIQRFRPPKVQQPLPTRHFPTKTNKRKSRCKWCRLKNKDSCTSFKCCTCDVNLCIIGCFEDYHVAQGITE</sequence>
<evidence type="ECO:0000313" key="3">
    <source>
        <dbReference type="RefSeq" id="XP_050552384.1"/>
    </source>
</evidence>
<name>A0A9R0DSE6_SPOFR</name>
<dbReference type="PANTHER" id="PTHR46599:SF3">
    <property type="entry name" value="PIGGYBAC TRANSPOSABLE ELEMENT-DERIVED PROTEIN 4"/>
    <property type="match status" value="1"/>
</dbReference>
<dbReference type="GeneID" id="118277297"/>
<protein>
    <submittedName>
        <fullName evidence="3">PiggyBac transposable element-derived protein 4-like</fullName>
    </submittedName>
</protein>
<dbReference type="RefSeq" id="XP_050552384.1">
    <property type="nucleotide sequence ID" value="XM_050696427.1"/>
</dbReference>
<feature type="domain" description="PiggyBac transposable element-derived protein" evidence="1">
    <location>
        <begin position="72"/>
        <end position="226"/>
    </location>
</feature>
<dbReference type="InterPro" id="IPR036397">
    <property type="entry name" value="RNaseH_sf"/>
</dbReference>
<dbReference type="GO" id="GO:0003676">
    <property type="term" value="F:nucleic acid binding"/>
    <property type="evidence" value="ECO:0007669"/>
    <property type="project" value="InterPro"/>
</dbReference>
<proteinExistence type="predicted"/>
<accession>A0A9R0DSE6</accession>
<dbReference type="InterPro" id="IPR029526">
    <property type="entry name" value="PGBD"/>
</dbReference>
<dbReference type="Gene3D" id="3.30.420.10">
    <property type="entry name" value="Ribonuclease H-like superfamily/Ribonuclease H"/>
    <property type="match status" value="1"/>
</dbReference>
<organism evidence="2 3">
    <name type="scientific">Spodoptera frugiperda</name>
    <name type="common">Fall armyworm</name>
    <dbReference type="NCBI Taxonomy" id="7108"/>
    <lineage>
        <taxon>Eukaryota</taxon>
        <taxon>Metazoa</taxon>
        <taxon>Ecdysozoa</taxon>
        <taxon>Arthropoda</taxon>
        <taxon>Hexapoda</taxon>
        <taxon>Insecta</taxon>
        <taxon>Pterygota</taxon>
        <taxon>Neoptera</taxon>
        <taxon>Endopterygota</taxon>
        <taxon>Lepidoptera</taxon>
        <taxon>Glossata</taxon>
        <taxon>Ditrysia</taxon>
        <taxon>Noctuoidea</taxon>
        <taxon>Noctuidae</taxon>
        <taxon>Amphipyrinae</taxon>
        <taxon>Spodoptera</taxon>
    </lineage>
</organism>
<evidence type="ECO:0000313" key="2">
    <source>
        <dbReference type="Proteomes" id="UP000829999"/>
    </source>
</evidence>
<dbReference type="Proteomes" id="UP000829999">
    <property type="component" value="Chromosome 10"/>
</dbReference>
<dbReference type="AlphaFoldDB" id="A0A9R0DSE6"/>
<dbReference type="PANTHER" id="PTHR46599">
    <property type="entry name" value="PIGGYBAC TRANSPOSABLE ELEMENT-DERIVED PROTEIN 4"/>
    <property type="match status" value="1"/>
</dbReference>
<keyword evidence="2" id="KW-1185">Reference proteome</keyword>
<evidence type="ECO:0000259" key="1">
    <source>
        <dbReference type="Pfam" id="PF13843"/>
    </source>
</evidence>
<dbReference type="OrthoDB" id="75807at2759"/>